<feature type="region of interest" description="Disordered" evidence="1">
    <location>
        <begin position="57"/>
        <end position="82"/>
    </location>
</feature>
<accession>A0A9N9T476</accession>
<protein>
    <submittedName>
        <fullName evidence="2">Uncharacterized protein</fullName>
    </submittedName>
</protein>
<keyword evidence="3" id="KW-1185">Reference proteome</keyword>
<dbReference type="Proteomes" id="UP001153709">
    <property type="component" value="Chromosome 6"/>
</dbReference>
<organism evidence="2 3">
    <name type="scientific">Diabrotica balteata</name>
    <name type="common">Banded cucumber beetle</name>
    <dbReference type="NCBI Taxonomy" id="107213"/>
    <lineage>
        <taxon>Eukaryota</taxon>
        <taxon>Metazoa</taxon>
        <taxon>Ecdysozoa</taxon>
        <taxon>Arthropoda</taxon>
        <taxon>Hexapoda</taxon>
        <taxon>Insecta</taxon>
        <taxon>Pterygota</taxon>
        <taxon>Neoptera</taxon>
        <taxon>Endopterygota</taxon>
        <taxon>Coleoptera</taxon>
        <taxon>Polyphaga</taxon>
        <taxon>Cucujiformia</taxon>
        <taxon>Chrysomeloidea</taxon>
        <taxon>Chrysomelidae</taxon>
        <taxon>Galerucinae</taxon>
        <taxon>Diabroticina</taxon>
        <taxon>Diabroticites</taxon>
        <taxon>Diabrotica</taxon>
    </lineage>
</organism>
<sequence length="82" mass="9278">MQLVRQTGKKNPSIVTEMKQSDFFQISDLYNSTLQNKKVKEDGEKVAWRNTKVVPLHKKDRKSSLPGDTGSGFVVQDNKLSP</sequence>
<evidence type="ECO:0000256" key="1">
    <source>
        <dbReference type="SAM" id="MobiDB-lite"/>
    </source>
</evidence>
<dbReference type="EMBL" id="OU898281">
    <property type="protein sequence ID" value="CAG9836194.1"/>
    <property type="molecule type" value="Genomic_DNA"/>
</dbReference>
<evidence type="ECO:0000313" key="2">
    <source>
        <dbReference type="EMBL" id="CAG9836194.1"/>
    </source>
</evidence>
<evidence type="ECO:0000313" key="3">
    <source>
        <dbReference type="Proteomes" id="UP001153709"/>
    </source>
</evidence>
<proteinExistence type="predicted"/>
<reference evidence="2" key="1">
    <citation type="submission" date="2022-01" db="EMBL/GenBank/DDBJ databases">
        <authorList>
            <person name="King R."/>
        </authorList>
    </citation>
    <scope>NUCLEOTIDE SEQUENCE</scope>
</reference>
<name>A0A9N9T476_DIABA</name>
<gene>
    <name evidence="2" type="ORF">DIABBA_LOCUS9303</name>
</gene>
<dbReference type="AlphaFoldDB" id="A0A9N9T476"/>